<dbReference type="Pfam" id="PF13091">
    <property type="entry name" value="PLDc_2"/>
    <property type="match status" value="1"/>
</dbReference>
<dbReference type="PANTHER" id="PTHR43856">
    <property type="entry name" value="CARDIOLIPIN HYDROLASE"/>
    <property type="match status" value="1"/>
</dbReference>
<dbReference type="GO" id="GO:0005739">
    <property type="term" value="C:mitochondrion"/>
    <property type="evidence" value="ECO:0007669"/>
    <property type="project" value="TreeGrafter"/>
</dbReference>
<dbReference type="OMA" id="EGRMYHC"/>
<dbReference type="SUPFAM" id="SSF56024">
    <property type="entry name" value="Phospholipase D/nuclease"/>
    <property type="match status" value="1"/>
</dbReference>
<keyword evidence="2" id="KW-0442">Lipid degradation</keyword>
<accession>A0A6J1LM49</accession>
<reference evidence="10" key="1">
    <citation type="submission" date="2025-08" db="UniProtKB">
        <authorList>
            <consortium name="RefSeq"/>
        </authorList>
    </citation>
    <scope>IDENTIFICATION</scope>
    <source>
        <strain evidence="10">15085-1641.00</strain>
        <tissue evidence="10">Whole body</tissue>
    </source>
</reference>
<evidence type="ECO:0000256" key="7">
    <source>
        <dbReference type="SAM" id="Phobius"/>
    </source>
</evidence>
<keyword evidence="7" id="KW-0472">Membrane</keyword>
<dbReference type="GO" id="GO:0034587">
    <property type="term" value="P:piRNA processing"/>
    <property type="evidence" value="ECO:0007669"/>
    <property type="project" value="TreeGrafter"/>
</dbReference>
<dbReference type="InterPro" id="IPR051406">
    <property type="entry name" value="PLD_domain"/>
</dbReference>
<evidence type="ECO:0000256" key="4">
    <source>
        <dbReference type="ARBA" id="ARBA00038012"/>
    </source>
</evidence>
<sequence>MFRLLRSHPGWSFFIIATGAIATSEVLWSIYNSMCKWIQWRKAQVHEVLMFNELGFDCILEHRKYSKEGRMYHCQNVHCSQRNIERIIEHLSKAKYSIDLAMYSFSSIELACALKMALGRKVVIRLIVSRHWDTKVNSQLANLIRWGAQLRTQNSSYFMHHKFCVIDGQARVDHIWRQKKRKYGPETTYSVLINGSLNWTDGGIGANWENVHITSHAQMATEFQSEFDRMWKAFADKSSAK</sequence>
<organism evidence="9 10">
    <name type="scientific">Drosophila hydei</name>
    <name type="common">Fruit fly</name>
    <dbReference type="NCBI Taxonomy" id="7224"/>
    <lineage>
        <taxon>Eukaryota</taxon>
        <taxon>Metazoa</taxon>
        <taxon>Ecdysozoa</taxon>
        <taxon>Arthropoda</taxon>
        <taxon>Hexapoda</taxon>
        <taxon>Insecta</taxon>
        <taxon>Pterygota</taxon>
        <taxon>Neoptera</taxon>
        <taxon>Endopterygota</taxon>
        <taxon>Diptera</taxon>
        <taxon>Brachycera</taxon>
        <taxon>Muscomorpha</taxon>
        <taxon>Ephydroidea</taxon>
        <taxon>Drosophilidae</taxon>
        <taxon>Drosophila</taxon>
    </lineage>
</organism>
<dbReference type="InterPro" id="IPR025202">
    <property type="entry name" value="PLD-like_dom"/>
</dbReference>
<evidence type="ECO:0000256" key="1">
    <source>
        <dbReference type="ARBA" id="ARBA00022801"/>
    </source>
</evidence>
<keyword evidence="3" id="KW-0443">Lipid metabolism</keyword>
<evidence type="ECO:0000256" key="2">
    <source>
        <dbReference type="ARBA" id="ARBA00022963"/>
    </source>
</evidence>
<dbReference type="GeneID" id="111597315"/>
<comment type="similarity">
    <text evidence="4">Belongs to the phospholipase D family. MitoPLD/Zucchini subfamily.</text>
</comment>
<keyword evidence="1" id="KW-0378">Hydrolase</keyword>
<dbReference type="KEGG" id="dhe:111597315"/>
<evidence type="ECO:0000313" key="9">
    <source>
        <dbReference type="Proteomes" id="UP000504633"/>
    </source>
</evidence>
<evidence type="ECO:0000313" key="10">
    <source>
        <dbReference type="RefSeq" id="XP_023167712.2"/>
    </source>
</evidence>
<keyword evidence="7" id="KW-0812">Transmembrane</keyword>
<feature type="transmembrane region" description="Helical" evidence="7">
    <location>
        <begin position="12"/>
        <end position="31"/>
    </location>
</feature>
<dbReference type="RefSeq" id="XP_023167712.2">
    <property type="nucleotide sequence ID" value="XM_023311944.2"/>
</dbReference>
<proteinExistence type="inferred from homology"/>
<evidence type="ECO:0000259" key="8">
    <source>
        <dbReference type="Pfam" id="PF13091"/>
    </source>
</evidence>
<name>A0A6J1LM49_DROHY</name>
<keyword evidence="7" id="KW-1133">Transmembrane helix</keyword>
<dbReference type="GO" id="GO:0016891">
    <property type="term" value="F:RNA endonuclease activity producing 5'-phosphomonoesters, hydrolytic mechanism"/>
    <property type="evidence" value="ECO:0007669"/>
    <property type="project" value="TreeGrafter"/>
</dbReference>
<dbReference type="Gene3D" id="3.30.870.10">
    <property type="entry name" value="Endonuclease Chain A"/>
    <property type="match status" value="1"/>
</dbReference>
<evidence type="ECO:0000256" key="3">
    <source>
        <dbReference type="ARBA" id="ARBA00023098"/>
    </source>
</evidence>
<dbReference type="OrthoDB" id="5205528at2759"/>
<keyword evidence="9" id="KW-1185">Reference proteome</keyword>
<evidence type="ECO:0000256" key="6">
    <source>
        <dbReference type="ARBA" id="ARBA00043167"/>
    </source>
</evidence>
<dbReference type="AlphaFoldDB" id="A0A6J1LM49"/>
<protein>
    <recommendedName>
        <fullName evidence="5">Mitochondrial cardiolipin hydrolase</fullName>
    </recommendedName>
    <alternativeName>
        <fullName evidence="6">Mitochondrial phospholipase</fullName>
    </alternativeName>
</protein>
<gene>
    <name evidence="10" type="primary">LOC111597315</name>
</gene>
<dbReference type="GO" id="GO:0016042">
    <property type="term" value="P:lipid catabolic process"/>
    <property type="evidence" value="ECO:0007669"/>
    <property type="project" value="UniProtKB-KW"/>
</dbReference>
<feature type="domain" description="Phospholipase D-like" evidence="8">
    <location>
        <begin position="87"/>
        <end position="231"/>
    </location>
</feature>
<dbReference type="Proteomes" id="UP000504633">
    <property type="component" value="Unplaced"/>
</dbReference>
<evidence type="ECO:0000256" key="5">
    <source>
        <dbReference type="ARBA" id="ARBA00040549"/>
    </source>
</evidence>
<dbReference type="PANTHER" id="PTHR43856:SF1">
    <property type="entry name" value="MITOCHONDRIAL CARDIOLIPIN HYDROLASE"/>
    <property type="match status" value="1"/>
</dbReference>